<dbReference type="GeneID" id="73327016"/>
<proteinExistence type="predicted"/>
<evidence type="ECO:0000313" key="1">
    <source>
        <dbReference type="EMBL" id="GKT46033.1"/>
    </source>
</evidence>
<dbReference type="AlphaFoldDB" id="A0AA37LCS7"/>
<organism evidence="1 2">
    <name type="scientific">Colletotrichum spaethianum</name>
    <dbReference type="NCBI Taxonomy" id="700344"/>
    <lineage>
        <taxon>Eukaryota</taxon>
        <taxon>Fungi</taxon>
        <taxon>Dikarya</taxon>
        <taxon>Ascomycota</taxon>
        <taxon>Pezizomycotina</taxon>
        <taxon>Sordariomycetes</taxon>
        <taxon>Hypocreomycetidae</taxon>
        <taxon>Glomerellales</taxon>
        <taxon>Glomerellaceae</taxon>
        <taxon>Colletotrichum</taxon>
        <taxon>Colletotrichum spaethianum species complex</taxon>
    </lineage>
</organism>
<gene>
    <name evidence="1" type="ORF">ColSpa_06214</name>
</gene>
<dbReference type="RefSeq" id="XP_049128383.1">
    <property type="nucleotide sequence ID" value="XM_049272426.1"/>
</dbReference>
<evidence type="ECO:0000313" key="2">
    <source>
        <dbReference type="Proteomes" id="UP001055115"/>
    </source>
</evidence>
<dbReference type="Proteomes" id="UP001055115">
    <property type="component" value="Unassembled WGS sequence"/>
</dbReference>
<keyword evidence="2" id="KW-1185">Reference proteome</keyword>
<accession>A0AA37LCS7</accession>
<sequence length="118" mass="13079">MTIEIPKPLSKRYGNPSDKNVSYYGEGGKTERMRMDNAANSFSNGIGNRGNVVAAPFVRSSSFEFPYNGGIGSINIKIRFEVNAGCWWKCDYNECRRYLSVPVYSCNAAASRTSGEAR</sequence>
<reference evidence="1 2" key="1">
    <citation type="submission" date="2022-03" db="EMBL/GenBank/DDBJ databases">
        <title>Genome data of Colletotrichum spp.</title>
        <authorList>
            <person name="Utami Y.D."/>
            <person name="Hiruma K."/>
        </authorList>
    </citation>
    <scope>NUCLEOTIDE SEQUENCE [LARGE SCALE GENOMIC DNA]</scope>
    <source>
        <strain evidence="1 2">MAFF 239500</strain>
    </source>
</reference>
<name>A0AA37LCS7_9PEZI</name>
<protein>
    <submittedName>
        <fullName evidence="1">Uncharacterized protein</fullName>
    </submittedName>
</protein>
<comment type="caution">
    <text evidence="1">The sequence shown here is derived from an EMBL/GenBank/DDBJ whole genome shotgun (WGS) entry which is preliminary data.</text>
</comment>
<dbReference type="EMBL" id="BQXU01000014">
    <property type="protein sequence ID" value="GKT46033.1"/>
    <property type="molecule type" value="Genomic_DNA"/>
</dbReference>